<dbReference type="Proteomes" id="UP000195139">
    <property type="component" value="Unassembled WGS sequence"/>
</dbReference>
<accession>A0ABU8IGT6</accession>
<keyword evidence="1" id="KW-0805">Transcription regulation</keyword>
<reference evidence="4" key="1">
    <citation type="submission" date="2018-07" db="EMBL/GenBank/DDBJ databases">
        <title>The Genome Sequence of Enterococcus sp. DIV0659b.</title>
        <authorList>
            <consortium name="The Broad Institute Genomics Platform"/>
            <consortium name="The Broad Institute Genomic Center for Infectious Diseases"/>
            <person name="Earl A."/>
            <person name="Manson A."/>
            <person name="Schwartman J."/>
            <person name="Gilmore M."/>
            <person name="Abouelleil A."/>
            <person name="Cao P."/>
            <person name="Chapman S."/>
            <person name="Cusick C."/>
            <person name="Shea T."/>
            <person name="Young S."/>
            <person name="Neafsey D."/>
            <person name="Nusbaum C."/>
            <person name="Birren B."/>
        </authorList>
    </citation>
    <scope>NUCLEOTIDE SEQUENCE [LARGE SCALE GENOMIC DNA]</scope>
    <source>
        <strain evidence="4">4G2_DIV0659</strain>
    </source>
</reference>
<comment type="caution">
    <text evidence="4">The sequence shown here is derived from an EMBL/GenBank/DDBJ whole genome shotgun (WGS) entry which is preliminary data.</text>
</comment>
<dbReference type="Gene3D" id="1.10.10.10">
    <property type="entry name" value="Winged helix-like DNA-binding domain superfamily/Winged helix DNA-binding domain"/>
    <property type="match status" value="1"/>
</dbReference>
<organism evidence="4 5">
    <name type="scientific">Candidatus Enterococcus mansonii</name>
    <dbReference type="NCBI Taxonomy" id="1834181"/>
    <lineage>
        <taxon>Bacteria</taxon>
        <taxon>Bacillati</taxon>
        <taxon>Bacillota</taxon>
        <taxon>Bacilli</taxon>
        <taxon>Lactobacillales</taxon>
        <taxon>Enterococcaceae</taxon>
        <taxon>Enterococcus</taxon>
    </lineage>
</organism>
<evidence type="ECO:0000256" key="1">
    <source>
        <dbReference type="ARBA" id="ARBA00023015"/>
    </source>
</evidence>
<evidence type="ECO:0000313" key="5">
    <source>
        <dbReference type="Proteomes" id="UP000195139"/>
    </source>
</evidence>
<proteinExistence type="predicted"/>
<evidence type="ECO:0000313" key="4">
    <source>
        <dbReference type="EMBL" id="MEI5994368.1"/>
    </source>
</evidence>
<evidence type="ECO:0000256" key="2">
    <source>
        <dbReference type="ARBA" id="ARBA00023163"/>
    </source>
</evidence>
<name>A0ABU8IGT6_9ENTE</name>
<keyword evidence="2" id="KW-0804">Transcription</keyword>
<sequence length="481" mass="57613">MRNILSVPLQRRLKLVDYLFVYQAKRLNHIQEDLNYNTVTLLKDISDINEMIHPCKIIKTPNYEYILFFPNNTNIEYIYSCFLKNCLEFSLLHKLITRSFDSLESLSTELFISKSTLRRLIRRVNSHLRSDYNFEIDTSAVMFVGDEGSIITFNTYFLKEYYLTSKQILRQDQLEILGDLFKTFSLSPHTVPLNLLDIDKFNFYVYSTLLRFKQIHQFDVVDQELLFFPEFSHLKIPFKRAFNVNLTHDLIFRIESIINNNDFMLSYNDLIASTKLDKNKFKTLKKLNTLIDYLCDTLKIKCTNYDNLLLTLYNFTTLTYGTEYVLFSRYKFFLNSMTDYYPSFFNSIKDDVREILSYTHLEKSHEFVYYLLLNWSELQNALYKFNPKMSVGIYFYTDIYHNHWMEQFLKEHFSEKLSITILYEKQTSITQQNFKTYDLLLTDQPLLEGSHKNILCCSVFPTKEQLSNIQNFYTSWLQKHI</sequence>
<dbReference type="PANTHER" id="PTHR30185">
    <property type="entry name" value="CRYPTIC BETA-GLUCOSIDE BGL OPERON ANTITERMINATOR"/>
    <property type="match status" value="1"/>
</dbReference>
<dbReference type="EMBL" id="NGLE02000001">
    <property type="protein sequence ID" value="MEI5994368.1"/>
    <property type="molecule type" value="Genomic_DNA"/>
</dbReference>
<dbReference type="RefSeq" id="WP_336577070.1">
    <property type="nucleotide sequence ID" value="NZ_NGLE02000001.1"/>
</dbReference>
<dbReference type="PANTHER" id="PTHR30185:SF18">
    <property type="entry name" value="TRANSCRIPTIONAL REGULATOR MTLR"/>
    <property type="match status" value="1"/>
</dbReference>
<dbReference type="InterPro" id="IPR007737">
    <property type="entry name" value="Mga_HTH"/>
</dbReference>
<dbReference type="Pfam" id="PF05043">
    <property type="entry name" value="Mga"/>
    <property type="match status" value="1"/>
</dbReference>
<feature type="domain" description="Mga helix-turn-helix" evidence="3">
    <location>
        <begin position="72"/>
        <end position="153"/>
    </location>
</feature>
<protein>
    <recommendedName>
        <fullName evidence="3">Mga helix-turn-helix domain-containing protein</fullName>
    </recommendedName>
</protein>
<gene>
    <name evidence="4" type="ORF">A5880_001926</name>
</gene>
<keyword evidence="5" id="KW-1185">Reference proteome</keyword>
<dbReference type="InterPro" id="IPR050661">
    <property type="entry name" value="BglG_antiterminators"/>
</dbReference>
<evidence type="ECO:0000259" key="3">
    <source>
        <dbReference type="Pfam" id="PF05043"/>
    </source>
</evidence>
<dbReference type="Gene3D" id="3.40.50.2300">
    <property type="match status" value="1"/>
</dbReference>
<dbReference type="InterPro" id="IPR036388">
    <property type="entry name" value="WH-like_DNA-bd_sf"/>
</dbReference>